<keyword evidence="1" id="KW-0723">Serine/threonine-protein kinase</keyword>
<dbReference type="InterPro" id="IPR003594">
    <property type="entry name" value="HATPase_dom"/>
</dbReference>
<feature type="domain" description="Histidine kinase/HSP90-like ATPase" evidence="3">
    <location>
        <begin position="26"/>
        <end position="128"/>
    </location>
</feature>
<accession>A0ABW1Y5I6</accession>
<keyword evidence="4" id="KW-0067">ATP-binding</keyword>
<dbReference type="GO" id="GO:0005524">
    <property type="term" value="F:ATP binding"/>
    <property type="evidence" value="ECO:0007669"/>
    <property type="project" value="UniProtKB-KW"/>
</dbReference>
<organism evidence="4 5">
    <name type="scientific">Streptomyces plicatus</name>
    <dbReference type="NCBI Taxonomy" id="1922"/>
    <lineage>
        <taxon>Bacteria</taxon>
        <taxon>Bacillati</taxon>
        <taxon>Actinomycetota</taxon>
        <taxon>Actinomycetes</taxon>
        <taxon>Kitasatosporales</taxon>
        <taxon>Streptomycetaceae</taxon>
        <taxon>Streptomyces</taxon>
        <taxon>Streptomyces rochei group</taxon>
    </lineage>
</organism>
<dbReference type="InterPro" id="IPR050267">
    <property type="entry name" value="Anti-sigma-factor_SerPK"/>
</dbReference>
<reference evidence="5" key="1">
    <citation type="journal article" date="2019" name="Int. J. Syst. Evol. Microbiol.">
        <title>The Global Catalogue of Microorganisms (GCM) 10K type strain sequencing project: providing services to taxonomists for standard genome sequencing and annotation.</title>
        <authorList>
            <consortium name="The Broad Institute Genomics Platform"/>
            <consortium name="The Broad Institute Genome Sequencing Center for Infectious Disease"/>
            <person name="Wu L."/>
            <person name="Ma J."/>
        </authorList>
    </citation>
    <scope>NUCLEOTIDE SEQUENCE [LARGE SCALE GENOMIC DNA]</scope>
    <source>
        <strain evidence="5">JCM 4504</strain>
    </source>
</reference>
<dbReference type="EMBL" id="JBHSUW010000001">
    <property type="protein sequence ID" value="MFC6505039.1"/>
    <property type="molecule type" value="Genomic_DNA"/>
</dbReference>
<gene>
    <name evidence="4" type="ORF">ACFQFF_26990</name>
</gene>
<name>A0ABW1Y5I6_STRPL</name>
<dbReference type="SUPFAM" id="SSF55874">
    <property type="entry name" value="ATPase domain of HSP90 chaperone/DNA topoisomerase II/histidine kinase"/>
    <property type="match status" value="1"/>
</dbReference>
<evidence type="ECO:0000256" key="2">
    <source>
        <dbReference type="SAM" id="MobiDB-lite"/>
    </source>
</evidence>
<evidence type="ECO:0000313" key="4">
    <source>
        <dbReference type="EMBL" id="MFC6505039.1"/>
    </source>
</evidence>
<feature type="region of interest" description="Disordered" evidence="2">
    <location>
        <begin position="150"/>
        <end position="187"/>
    </location>
</feature>
<keyword evidence="4" id="KW-0547">Nucleotide-binding</keyword>
<dbReference type="PANTHER" id="PTHR35526">
    <property type="entry name" value="ANTI-SIGMA-F FACTOR RSBW-RELATED"/>
    <property type="match status" value="1"/>
</dbReference>
<dbReference type="InterPro" id="IPR036890">
    <property type="entry name" value="HATPase_C_sf"/>
</dbReference>
<keyword evidence="5" id="KW-1185">Reference proteome</keyword>
<comment type="caution">
    <text evidence="4">The sequence shown here is derived from an EMBL/GenBank/DDBJ whole genome shotgun (WGS) entry which is preliminary data.</text>
</comment>
<dbReference type="PANTHER" id="PTHR35526:SF3">
    <property type="entry name" value="ANTI-SIGMA-F FACTOR RSBW"/>
    <property type="match status" value="1"/>
</dbReference>
<evidence type="ECO:0000256" key="1">
    <source>
        <dbReference type="ARBA" id="ARBA00022527"/>
    </source>
</evidence>
<keyword evidence="1" id="KW-0418">Kinase</keyword>
<dbReference type="Proteomes" id="UP001596321">
    <property type="component" value="Unassembled WGS sequence"/>
</dbReference>
<dbReference type="RefSeq" id="WP_193449088.1">
    <property type="nucleotide sequence ID" value="NZ_BMUJ01000003.1"/>
</dbReference>
<sequence length="187" mass="20320">MKPKLVDEAPAREDRRLFPSTRLGAHRARHWVAARLDAHGLAGESERAADVLLVLAELAANAITHGHVPGRDFRVAVTSTEERVRLEVTDARPERRPPVDGALPHVPAWAEQGRGLAVVAALADAWGCDHGATAPTKTVWAEFKRLRSARLTRRPTPSRSASARRAHVGARSRRGHPTVRAPDLAPA</sequence>
<keyword evidence="1" id="KW-0808">Transferase</keyword>
<protein>
    <submittedName>
        <fullName evidence="4">ATP-binding protein</fullName>
    </submittedName>
</protein>
<dbReference type="Gene3D" id="3.30.565.10">
    <property type="entry name" value="Histidine kinase-like ATPase, C-terminal domain"/>
    <property type="match status" value="1"/>
</dbReference>
<evidence type="ECO:0000259" key="3">
    <source>
        <dbReference type="Pfam" id="PF13581"/>
    </source>
</evidence>
<proteinExistence type="predicted"/>
<dbReference type="CDD" id="cd16936">
    <property type="entry name" value="HATPase_RsbW-like"/>
    <property type="match status" value="1"/>
</dbReference>
<evidence type="ECO:0000313" key="5">
    <source>
        <dbReference type="Proteomes" id="UP001596321"/>
    </source>
</evidence>
<feature type="compositionally biased region" description="Basic residues" evidence="2">
    <location>
        <begin position="162"/>
        <end position="177"/>
    </location>
</feature>
<dbReference type="Pfam" id="PF13581">
    <property type="entry name" value="HATPase_c_2"/>
    <property type="match status" value="1"/>
</dbReference>